<feature type="region of interest" description="Disordered" evidence="1">
    <location>
        <begin position="215"/>
        <end position="355"/>
    </location>
</feature>
<sequence length="355" mass="38840">MFGMLTPAPQAPGPTYVYKTYDDLFADLSVRMQSDGYKVVKARSHRGKIGGADVPNNEMVRCDLVCDRGGRPYKCLATKHKTSTKKTDCPWKAKAVNRKMMGGWVLTIICDQHNHEPGTPEPPTPAASEHDADGEPEGNEDVSIGPAPDAETSAALAVAGVSQAVLRLTGDTFQQFKGEYRKMAKPQRVQILAQLQMRIAAIYAIENEDVQRQVRMEQQEKRHRQVDQTRRHSSSAGNGSGSAMEKRSRRASAMEDGNSEDRMGQGSPARRRTQGPVQDQGIHHLDHQGGQMGDAHLMSQQQHPQDDVDSFIQGTSSADRRRDTSGRPIPSLPGPSTETSSRALTGALLTNPASY</sequence>
<dbReference type="InParanoid" id="A0A2N3N1K9"/>
<evidence type="ECO:0000313" key="3">
    <source>
        <dbReference type="Proteomes" id="UP000233524"/>
    </source>
</evidence>
<reference evidence="2 3" key="1">
    <citation type="journal article" date="2017" name="G3 (Bethesda)">
        <title>First Draft Genome Sequence of the Pathogenic Fungus Lomentospora prolificans (Formerly Scedosporium prolificans).</title>
        <authorList>
            <person name="Luo R."/>
            <person name="Zimin A."/>
            <person name="Workman R."/>
            <person name="Fan Y."/>
            <person name="Pertea G."/>
            <person name="Grossman N."/>
            <person name="Wear M.P."/>
            <person name="Jia B."/>
            <person name="Miller H."/>
            <person name="Casadevall A."/>
            <person name="Timp W."/>
            <person name="Zhang S.X."/>
            <person name="Salzberg S.L."/>
        </authorList>
    </citation>
    <scope>NUCLEOTIDE SEQUENCE [LARGE SCALE GENOMIC DNA]</scope>
    <source>
        <strain evidence="2 3">JHH-5317</strain>
    </source>
</reference>
<comment type="caution">
    <text evidence="2">The sequence shown here is derived from an EMBL/GenBank/DDBJ whole genome shotgun (WGS) entry which is preliminary data.</text>
</comment>
<dbReference type="PANTHER" id="PTHR31569">
    <property type="entry name" value="SWIM-TYPE DOMAIN-CONTAINING PROTEIN"/>
    <property type="match status" value="1"/>
</dbReference>
<evidence type="ECO:0000256" key="1">
    <source>
        <dbReference type="SAM" id="MobiDB-lite"/>
    </source>
</evidence>
<proteinExistence type="predicted"/>
<dbReference type="STRING" id="41688.A0A2N3N1K9"/>
<feature type="compositionally biased region" description="Basic and acidic residues" evidence="1">
    <location>
        <begin position="215"/>
        <end position="230"/>
    </location>
</feature>
<dbReference type="VEuPathDB" id="FungiDB:jhhlp_007064"/>
<evidence type="ECO:0008006" key="4">
    <source>
        <dbReference type="Google" id="ProtNLM"/>
    </source>
</evidence>
<dbReference type="EMBL" id="NLAX01001034">
    <property type="protein sequence ID" value="PKS06316.1"/>
    <property type="molecule type" value="Genomic_DNA"/>
</dbReference>
<evidence type="ECO:0000313" key="2">
    <source>
        <dbReference type="EMBL" id="PKS06316.1"/>
    </source>
</evidence>
<keyword evidence="3" id="KW-1185">Reference proteome</keyword>
<organism evidence="2 3">
    <name type="scientific">Lomentospora prolificans</name>
    <dbReference type="NCBI Taxonomy" id="41688"/>
    <lineage>
        <taxon>Eukaryota</taxon>
        <taxon>Fungi</taxon>
        <taxon>Dikarya</taxon>
        <taxon>Ascomycota</taxon>
        <taxon>Pezizomycotina</taxon>
        <taxon>Sordariomycetes</taxon>
        <taxon>Hypocreomycetidae</taxon>
        <taxon>Microascales</taxon>
        <taxon>Microascaceae</taxon>
        <taxon>Lomentospora</taxon>
    </lineage>
</organism>
<dbReference type="OrthoDB" id="366390at2759"/>
<dbReference type="InterPro" id="IPR052579">
    <property type="entry name" value="Zinc_finger_SWIM"/>
</dbReference>
<feature type="region of interest" description="Disordered" evidence="1">
    <location>
        <begin position="112"/>
        <end position="148"/>
    </location>
</feature>
<accession>A0A2N3N1K9</accession>
<dbReference type="Proteomes" id="UP000233524">
    <property type="component" value="Unassembled WGS sequence"/>
</dbReference>
<gene>
    <name evidence="2" type="ORF">jhhlp_007064</name>
</gene>
<feature type="compositionally biased region" description="Low complexity" evidence="1">
    <location>
        <begin position="234"/>
        <end position="243"/>
    </location>
</feature>
<dbReference type="AlphaFoldDB" id="A0A2N3N1K9"/>
<feature type="compositionally biased region" description="Polar residues" evidence="1">
    <location>
        <begin position="334"/>
        <end position="343"/>
    </location>
</feature>
<dbReference type="PANTHER" id="PTHR31569:SF4">
    <property type="entry name" value="SWIM-TYPE DOMAIN-CONTAINING PROTEIN"/>
    <property type="match status" value="1"/>
</dbReference>
<name>A0A2N3N1K9_9PEZI</name>
<protein>
    <recommendedName>
        <fullName evidence="4">FAR1 domain-containing protein</fullName>
    </recommendedName>
</protein>